<keyword evidence="6 9" id="KW-0520">NAD</keyword>
<name>A0A336LKT7_CULSO</name>
<evidence type="ECO:0000256" key="9">
    <source>
        <dbReference type="RuleBase" id="RU003456"/>
    </source>
</evidence>
<dbReference type="InterPro" id="IPR010218">
    <property type="entry name" value="NADH_DH_suC"/>
</dbReference>
<evidence type="ECO:0000313" key="12">
    <source>
        <dbReference type="EMBL" id="SSX32067.1"/>
    </source>
</evidence>
<dbReference type="PANTHER" id="PTHR10884:SF14">
    <property type="entry name" value="NADH DEHYDROGENASE [UBIQUINONE] IRON-SULFUR PROTEIN 3, MITOCHONDRIAL"/>
    <property type="match status" value="1"/>
</dbReference>
<dbReference type="VEuPathDB" id="VectorBase:CSON010127"/>
<dbReference type="VEuPathDB" id="VectorBase:CSON004435"/>
<evidence type="ECO:0000256" key="5">
    <source>
        <dbReference type="ARBA" id="ARBA00022967"/>
    </source>
</evidence>
<dbReference type="GO" id="GO:0008137">
    <property type="term" value="F:NADH dehydrogenase (ubiquinone) activity"/>
    <property type="evidence" value="ECO:0007669"/>
    <property type="project" value="UniProtKB-EC"/>
</dbReference>
<dbReference type="HAMAP" id="MF_01357">
    <property type="entry name" value="NDH1_NuoC"/>
    <property type="match status" value="1"/>
</dbReference>
<sequence>MASLLRSVSLGLRLGATKSCGVARASPQIFARYCSKDAAPTEEINKPTVHKVNPVQRAQLTDFGKYVADCLPKYVQKVQLTAGNELEILVAPEGIVPVLQFLKDHHNAQFVNLTDICGMDVPCRPYRFEVIYNILSLRYNSRIRVKTYTDELTPLDSACEVHKAANWYEREVWDMYGVFFANHPDLRRILTDYGFEGHPQRRDFPLSGYVEVRYDDEKKRVVVEPLELAQEFRKFDLSAPWEQFPQFRNAPVTEQIETKEK</sequence>
<evidence type="ECO:0000313" key="11">
    <source>
        <dbReference type="EMBL" id="SSX18580.1"/>
    </source>
</evidence>
<feature type="domain" description="NADH:ubiquinone oxidoreductase 30kDa subunit" evidence="10">
    <location>
        <begin position="89"/>
        <end position="209"/>
    </location>
</feature>
<evidence type="ECO:0000256" key="6">
    <source>
        <dbReference type="ARBA" id="ARBA00023027"/>
    </source>
</evidence>
<dbReference type="InterPro" id="IPR020396">
    <property type="entry name" value="NADH_UbQ_OxRdtase_CS"/>
</dbReference>
<comment type="similarity">
    <text evidence="2 9">Belongs to the complex I 30 kDa subunit family.</text>
</comment>
<dbReference type="InterPro" id="IPR001268">
    <property type="entry name" value="NADH_UbQ_OxRdtase_30kDa_su"/>
</dbReference>
<dbReference type="EMBL" id="UFQT01000040">
    <property type="protein sequence ID" value="SSX18580.1"/>
    <property type="molecule type" value="Genomic_DNA"/>
</dbReference>
<proteinExistence type="inferred from homology"/>
<dbReference type="OMA" id="FVQRVQG"/>
<dbReference type="GO" id="GO:0016651">
    <property type="term" value="F:oxidoreductase activity, acting on NAD(P)H"/>
    <property type="evidence" value="ECO:0007669"/>
    <property type="project" value="InterPro"/>
</dbReference>
<evidence type="ECO:0000256" key="1">
    <source>
        <dbReference type="ARBA" id="ARBA00004173"/>
    </source>
</evidence>
<dbReference type="GO" id="GO:0005739">
    <property type="term" value="C:mitochondrion"/>
    <property type="evidence" value="ECO:0007669"/>
    <property type="project" value="UniProtKB-SubCell"/>
</dbReference>
<evidence type="ECO:0000256" key="2">
    <source>
        <dbReference type="ARBA" id="ARBA00007569"/>
    </source>
</evidence>
<dbReference type="NCBIfam" id="TIGR01961">
    <property type="entry name" value="NuoC_fam"/>
    <property type="match status" value="1"/>
</dbReference>
<reference evidence="11" key="1">
    <citation type="submission" date="2018-07" db="EMBL/GenBank/DDBJ databases">
        <authorList>
            <person name="Quirk P.G."/>
            <person name="Krulwich T.A."/>
        </authorList>
    </citation>
    <scope>NUCLEOTIDE SEQUENCE</scope>
</reference>
<dbReference type="NCBIfam" id="NF004733">
    <property type="entry name" value="PRK06074.1-5"/>
    <property type="match status" value="1"/>
</dbReference>
<dbReference type="InterPro" id="IPR037232">
    <property type="entry name" value="NADH_quin_OxRdtase_su_C/D-like"/>
</dbReference>
<accession>A0A336LKT7</accession>
<dbReference type="PROSITE" id="PS00542">
    <property type="entry name" value="COMPLEX1_30K"/>
    <property type="match status" value="1"/>
</dbReference>
<organism evidence="11">
    <name type="scientific">Culicoides sonorensis</name>
    <name type="common">Biting midge</name>
    <dbReference type="NCBI Taxonomy" id="179676"/>
    <lineage>
        <taxon>Eukaryota</taxon>
        <taxon>Metazoa</taxon>
        <taxon>Ecdysozoa</taxon>
        <taxon>Arthropoda</taxon>
        <taxon>Hexapoda</taxon>
        <taxon>Insecta</taxon>
        <taxon>Pterygota</taxon>
        <taxon>Neoptera</taxon>
        <taxon>Endopterygota</taxon>
        <taxon>Diptera</taxon>
        <taxon>Nematocera</taxon>
        <taxon>Chironomoidea</taxon>
        <taxon>Ceratopogonidae</taxon>
        <taxon>Ceratopogoninae</taxon>
        <taxon>Culicoides</taxon>
        <taxon>Monoculicoides</taxon>
    </lineage>
</organism>
<dbReference type="FunFam" id="3.30.460.80:FF:000002">
    <property type="entry name" value="NADH dehydrogenase iron-sulfur protein 3, mitochondrial"/>
    <property type="match status" value="1"/>
</dbReference>
<dbReference type="Gene3D" id="3.30.460.80">
    <property type="entry name" value="NADH:ubiquinone oxidoreductase, 30kDa subunit"/>
    <property type="match status" value="1"/>
</dbReference>
<gene>
    <name evidence="11" type="primary">CSON010127</name>
    <name evidence="12" type="synonym">CSON004435</name>
</gene>
<evidence type="ECO:0000256" key="4">
    <source>
        <dbReference type="ARBA" id="ARBA00022448"/>
    </source>
</evidence>
<evidence type="ECO:0000259" key="10">
    <source>
        <dbReference type="Pfam" id="PF00329"/>
    </source>
</evidence>
<dbReference type="Pfam" id="PF00329">
    <property type="entry name" value="Complex1_30kDa"/>
    <property type="match status" value="1"/>
</dbReference>
<dbReference type="PANTHER" id="PTHR10884">
    <property type="entry name" value="NADH DEHYDROGENASE UBIQUINONE IRON-SULFUR PROTEIN 3"/>
    <property type="match status" value="1"/>
</dbReference>
<keyword evidence="7" id="KW-0830">Ubiquinone</keyword>
<keyword evidence="4 9" id="KW-0813">Transport</keyword>
<evidence type="ECO:0000256" key="7">
    <source>
        <dbReference type="ARBA" id="ARBA00023075"/>
    </source>
</evidence>
<evidence type="ECO:0000256" key="3">
    <source>
        <dbReference type="ARBA" id="ARBA00020084"/>
    </source>
</evidence>
<dbReference type="SUPFAM" id="SSF143243">
    <property type="entry name" value="Nqo5-like"/>
    <property type="match status" value="1"/>
</dbReference>
<evidence type="ECO:0000256" key="8">
    <source>
        <dbReference type="ARBA" id="ARBA00049551"/>
    </source>
</evidence>
<comment type="catalytic activity">
    <reaction evidence="8">
        <text>a ubiquinone + NADH + 5 H(+)(in) = a ubiquinol + NAD(+) + 4 H(+)(out)</text>
        <dbReference type="Rhea" id="RHEA:29091"/>
        <dbReference type="Rhea" id="RHEA-COMP:9565"/>
        <dbReference type="Rhea" id="RHEA-COMP:9566"/>
        <dbReference type="ChEBI" id="CHEBI:15378"/>
        <dbReference type="ChEBI" id="CHEBI:16389"/>
        <dbReference type="ChEBI" id="CHEBI:17976"/>
        <dbReference type="ChEBI" id="CHEBI:57540"/>
        <dbReference type="ChEBI" id="CHEBI:57945"/>
        <dbReference type="EC" id="7.1.1.2"/>
    </reaction>
</comment>
<dbReference type="EMBL" id="UFQT01001876">
    <property type="protein sequence ID" value="SSX32067.1"/>
    <property type="molecule type" value="Genomic_DNA"/>
</dbReference>
<protein>
    <recommendedName>
        <fullName evidence="3">NADH dehydrogenase [ubiquinone] iron-sulfur protein 3, mitochondrial</fullName>
    </recommendedName>
</protein>
<comment type="subcellular location">
    <subcellularLocation>
        <location evidence="1">Mitochondrion</location>
    </subcellularLocation>
</comment>
<keyword evidence="5 9" id="KW-1278">Translocase</keyword>
<dbReference type="GO" id="GO:0016020">
    <property type="term" value="C:membrane"/>
    <property type="evidence" value="ECO:0007669"/>
    <property type="project" value="UniProtKB-ARBA"/>
</dbReference>
<dbReference type="AlphaFoldDB" id="A0A336LKT7"/>